<dbReference type="Pfam" id="PF00027">
    <property type="entry name" value="cNMP_binding"/>
    <property type="match status" value="1"/>
</dbReference>
<evidence type="ECO:0000259" key="1">
    <source>
        <dbReference type="Pfam" id="PF00027"/>
    </source>
</evidence>
<gene>
    <name evidence="2" type="ORF">BC792_107116</name>
</gene>
<reference evidence="2 3" key="1">
    <citation type="submission" date="2019-07" db="EMBL/GenBank/DDBJ databases">
        <title>Genomic Encyclopedia of Archaeal and Bacterial Type Strains, Phase II (KMG-II): from individual species to whole genera.</title>
        <authorList>
            <person name="Goeker M."/>
        </authorList>
    </citation>
    <scope>NUCLEOTIDE SEQUENCE [LARGE SCALE GENOMIC DNA]</scope>
    <source>
        <strain evidence="2 3">DSM 18850</strain>
    </source>
</reference>
<organism evidence="2 3">
    <name type="scientific">Sphingobacterium allocomposti</name>
    <dbReference type="NCBI Taxonomy" id="415956"/>
    <lineage>
        <taxon>Bacteria</taxon>
        <taxon>Pseudomonadati</taxon>
        <taxon>Bacteroidota</taxon>
        <taxon>Sphingobacteriia</taxon>
        <taxon>Sphingobacteriales</taxon>
        <taxon>Sphingobacteriaceae</taxon>
        <taxon>Sphingobacterium</taxon>
    </lineage>
</organism>
<keyword evidence="3" id="KW-1185">Reference proteome</keyword>
<dbReference type="CDD" id="cd00038">
    <property type="entry name" value="CAP_ED"/>
    <property type="match status" value="1"/>
</dbReference>
<dbReference type="EMBL" id="VNHX01000007">
    <property type="protein sequence ID" value="TYP96217.1"/>
    <property type="molecule type" value="Genomic_DNA"/>
</dbReference>
<evidence type="ECO:0000313" key="3">
    <source>
        <dbReference type="Proteomes" id="UP000325105"/>
    </source>
</evidence>
<feature type="domain" description="Cyclic nucleotide-binding" evidence="1">
    <location>
        <begin position="29"/>
        <end position="115"/>
    </location>
</feature>
<dbReference type="InterPro" id="IPR018490">
    <property type="entry name" value="cNMP-bd_dom_sf"/>
</dbReference>
<dbReference type="Gene3D" id="2.60.120.10">
    <property type="entry name" value="Jelly Rolls"/>
    <property type="match status" value="1"/>
</dbReference>
<comment type="caution">
    <text evidence="2">The sequence shown here is derived from an EMBL/GenBank/DDBJ whole genome shotgun (WGS) entry which is preliminary data.</text>
</comment>
<dbReference type="InterPro" id="IPR014710">
    <property type="entry name" value="RmlC-like_jellyroll"/>
</dbReference>
<proteinExistence type="predicted"/>
<evidence type="ECO:0000313" key="2">
    <source>
        <dbReference type="EMBL" id="TYP96217.1"/>
    </source>
</evidence>
<dbReference type="RefSeq" id="WP_148908338.1">
    <property type="nucleotide sequence ID" value="NZ_VNHX01000007.1"/>
</dbReference>
<dbReference type="InterPro" id="IPR000595">
    <property type="entry name" value="cNMP-bd_dom"/>
</dbReference>
<name>A0A5S5DJY1_9SPHI</name>
<sequence>METFLEAARRYTPISQQDAEYCYSFFKRKSYKKNSLLLEEGHVAHEVFFIEKGTLRQFFFNEKGVEKTCNFAFETDFLTDLESFSKQIKATTNIVALEATECLVMTCEDAAACMRHSAGIAAFFSRVIEMVATDNIRRIQSMLSQPPEQQFRELVQARPDILQRVPQRYVAQYLGVAPESLSRIRKRMLRISKS</sequence>
<protein>
    <submittedName>
        <fullName evidence="2">CRP-like cAMP-binding protein</fullName>
    </submittedName>
</protein>
<dbReference type="SUPFAM" id="SSF51206">
    <property type="entry name" value="cAMP-binding domain-like"/>
    <property type="match status" value="1"/>
</dbReference>
<dbReference type="OrthoDB" id="758145at2"/>
<accession>A0A5S5DJY1</accession>
<dbReference type="AlphaFoldDB" id="A0A5S5DJY1"/>
<dbReference type="Proteomes" id="UP000325105">
    <property type="component" value="Unassembled WGS sequence"/>
</dbReference>